<feature type="region of interest" description="Disordered" evidence="1">
    <location>
        <begin position="1"/>
        <end position="20"/>
    </location>
</feature>
<name>A0A4Z2G1X1_9TELE</name>
<keyword evidence="3" id="KW-1185">Reference proteome</keyword>
<dbReference type="EMBL" id="SRLO01000740">
    <property type="protein sequence ID" value="TNN47497.1"/>
    <property type="molecule type" value="Genomic_DNA"/>
</dbReference>
<evidence type="ECO:0000256" key="1">
    <source>
        <dbReference type="SAM" id="MobiDB-lite"/>
    </source>
</evidence>
<protein>
    <submittedName>
        <fullName evidence="2">Uncharacterized protein</fullName>
    </submittedName>
</protein>
<comment type="caution">
    <text evidence="2">The sequence shown here is derived from an EMBL/GenBank/DDBJ whole genome shotgun (WGS) entry which is preliminary data.</text>
</comment>
<evidence type="ECO:0000313" key="3">
    <source>
        <dbReference type="Proteomes" id="UP000314294"/>
    </source>
</evidence>
<sequence length="126" mass="13519">MPPLISGIGTPPRSPGGWGRSRQAAEERLLYGRSEEVFVSACQWALCVSDEGEDGKGIGVDRRACFFSLQTSGRRAINRASGASVSPGGLQPRRHSLRSRLHLLATEGHTRQSGSHTSAAHLLDDI</sequence>
<reference evidence="2 3" key="1">
    <citation type="submission" date="2019-03" db="EMBL/GenBank/DDBJ databases">
        <title>First draft genome of Liparis tanakae, snailfish: a comprehensive survey of snailfish specific genes.</title>
        <authorList>
            <person name="Kim W."/>
            <person name="Song I."/>
            <person name="Jeong J.-H."/>
            <person name="Kim D."/>
            <person name="Kim S."/>
            <person name="Ryu S."/>
            <person name="Song J.Y."/>
            <person name="Lee S.K."/>
        </authorList>
    </citation>
    <scope>NUCLEOTIDE SEQUENCE [LARGE SCALE GENOMIC DNA]</scope>
    <source>
        <tissue evidence="2">Muscle</tissue>
    </source>
</reference>
<dbReference type="Proteomes" id="UP000314294">
    <property type="component" value="Unassembled WGS sequence"/>
</dbReference>
<dbReference type="AlphaFoldDB" id="A0A4Z2G1X1"/>
<evidence type="ECO:0000313" key="2">
    <source>
        <dbReference type="EMBL" id="TNN47497.1"/>
    </source>
</evidence>
<accession>A0A4Z2G1X1</accession>
<proteinExistence type="predicted"/>
<organism evidence="2 3">
    <name type="scientific">Liparis tanakae</name>
    <name type="common">Tanaka's snailfish</name>
    <dbReference type="NCBI Taxonomy" id="230148"/>
    <lineage>
        <taxon>Eukaryota</taxon>
        <taxon>Metazoa</taxon>
        <taxon>Chordata</taxon>
        <taxon>Craniata</taxon>
        <taxon>Vertebrata</taxon>
        <taxon>Euteleostomi</taxon>
        <taxon>Actinopterygii</taxon>
        <taxon>Neopterygii</taxon>
        <taxon>Teleostei</taxon>
        <taxon>Neoteleostei</taxon>
        <taxon>Acanthomorphata</taxon>
        <taxon>Eupercaria</taxon>
        <taxon>Perciformes</taxon>
        <taxon>Cottioidei</taxon>
        <taxon>Cottales</taxon>
        <taxon>Liparidae</taxon>
        <taxon>Liparis</taxon>
    </lineage>
</organism>
<gene>
    <name evidence="2" type="ORF">EYF80_042319</name>
</gene>